<accession>A0A8S0U4V1</accession>
<dbReference type="OrthoDB" id="284473at2759"/>
<keyword evidence="1" id="KW-0472">Membrane</keyword>
<keyword evidence="1" id="KW-1133">Transmembrane helix</keyword>
<dbReference type="Proteomes" id="UP000594638">
    <property type="component" value="Unassembled WGS sequence"/>
</dbReference>
<dbReference type="AlphaFoldDB" id="A0A8S0U4V1"/>
<organism evidence="2 3">
    <name type="scientific">Olea europaea subsp. europaea</name>
    <dbReference type="NCBI Taxonomy" id="158383"/>
    <lineage>
        <taxon>Eukaryota</taxon>
        <taxon>Viridiplantae</taxon>
        <taxon>Streptophyta</taxon>
        <taxon>Embryophyta</taxon>
        <taxon>Tracheophyta</taxon>
        <taxon>Spermatophyta</taxon>
        <taxon>Magnoliopsida</taxon>
        <taxon>eudicotyledons</taxon>
        <taxon>Gunneridae</taxon>
        <taxon>Pentapetalae</taxon>
        <taxon>asterids</taxon>
        <taxon>lamiids</taxon>
        <taxon>Lamiales</taxon>
        <taxon>Oleaceae</taxon>
        <taxon>Oleeae</taxon>
        <taxon>Olea</taxon>
    </lineage>
</organism>
<evidence type="ECO:0000256" key="1">
    <source>
        <dbReference type="SAM" id="Phobius"/>
    </source>
</evidence>
<sequence length="98" mass="11343">SSPNQWKNPIRPPFDPLAPTVPISYPLKTLVELESRAYFKSLHYPFNKSTEKLKGHLPKRQWILVCHDMAGGLIFLCIFSSILTAHNLVSFFFYTLYD</sequence>
<feature type="transmembrane region" description="Helical" evidence="1">
    <location>
        <begin position="69"/>
        <end position="97"/>
    </location>
</feature>
<dbReference type="EMBL" id="CACTIH010007440">
    <property type="protein sequence ID" value="CAA3013532.1"/>
    <property type="molecule type" value="Genomic_DNA"/>
</dbReference>
<feature type="non-terminal residue" evidence="2">
    <location>
        <position position="98"/>
    </location>
</feature>
<keyword evidence="1" id="KW-0812">Transmembrane</keyword>
<reference evidence="2 3" key="1">
    <citation type="submission" date="2019-12" db="EMBL/GenBank/DDBJ databases">
        <authorList>
            <person name="Alioto T."/>
            <person name="Alioto T."/>
            <person name="Gomez Garrido J."/>
        </authorList>
    </citation>
    <scope>NUCLEOTIDE SEQUENCE [LARGE SCALE GENOMIC DNA]</scope>
</reference>
<gene>
    <name evidence="2" type="ORF">OLEA9_A120902</name>
</gene>
<keyword evidence="3" id="KW-1185">Reference proteome</keyword>
<proteinExistence type="predicted"/>
<dbReference type="Gramene" id="OE9A120902T1">
    <property type="protein sequence ID" value="OE9A120902C1"/>
    <property type="gene ID" value="OE9A120902"/>
</dbReference>
<feature type="non-terminal residue" evidence="2">
    <location>
        <position position="1"/>
    </location>
</feature>
<evidence type="ECO:0000313" key="3">
    <source>
        <dbReference type="Proteomes" id="UP000594638"/>
    </source>
</evidence>
<evidence type="ECO:0000313" key="2">
    <source>
        <dbReference type="EMBL" id="CAA3013532.1"/>
    </source>
</evidence>
<name>A0A8S0U4V1_OLEEU</name>
<protein>
    <submittedName>
        <fullName evidence="2">Cytosolic endo-beta-N-acetylglucosaminidase 1-like</fullName>
    </submittedName>
</protein>
<comment type="caution">
    <text evidence="2">The sequence shown here is derived from an EMBL/GenBank/DDBJ whole genome shotgun (WGS) entry which is preliminary data.</text>
</comment>